<dbReference type="Gene3D" id="3.40.50.300">
    <property type="entry name" value="P-loop containing nucleotide triphosphate hydrolases"/>
    <property type="match status" value="1"/>
</dbReference>
<dbReference type="RefSeq" id="WP_244282037.1">
    <property type="nucleotide sequence ID" value="NZ_FUZT01000004.1"/>
</dbReference>
<feature type="domain" description="IstB-like ATP-binding" evidence="1">
    <location>
        <begin position="38"/>
        <end position="211"/>
    </location>
</feature>
<evidence type="ECO:0000313" key="3">
    <source>
        <dbReference type="Proteomes" id="UP000190285"/>
    </source>
</evidence>
<dbReference type="Pfam" id="PF01695">
    <property type="entry name" value="IstB_IS21"/>
    <property type="match status" value="1"/>
</dbReference>
<evidence type="ECO:0000259" key="1">
    <source>
        <dbReference type="Pfam" id="PF01695"/>
    </source>
</evidence>
<name>A0A1T5KE61_9FIRM</name>
<dbReference type="EMBL" id="FUZT01000004">
    <property type="protein sequence ID" value="SKC61983.1"/>
    <property type="molecule type" value="Genomic_DNA"/>
</dbReference>
<gene>
    <name evidence="2" type="ORF">SAMN02194393_01728</name>
</gene>
<keyword evidence="3" id="KW-1185">Reference proteome</keyword>
<protein>
    <submittedName>
        <fullName evidence="2">DNA replication protein DnaC</fullName>
    </submittedName>
</protein>
<dbReference type="SUPFAM" id="SSF52540">
    <property type="entry name" value="P-loop containing nucleoside triphosphate hydrolases"/>
    <property type="match status" value="1"/>
</dbReference>
<organism evidence="2 3">
    <name type="scientific">Maledivibacter halophilus</name>
    <dbReference type="NCBI Taxonomy" id="36842"/>
    <lineage>
        <taxon>Bacteria</taxon>
        <taxon>Bacillati</taxon>
        <taxon>Bacillota</taxon>
        <taxon>Clostridia</taxon>
        <taxon>Peptostreptococcales</taxon>
        <taxon>Caminicellaceae</taxon>
        <taxon>Maledivibacter</taxon>
    </lineage>
</organism>
<proteinExistence type="predicted"/>
<dbReference type="GO" id="GO:0005524">
    <property type="term" value="F:ATP binding"/>
    <property type="evidence" value="ECO:0007669"/>
    <property type="project" value="InterPro"/>
</dbReference>
<reference evidence="2 3" key="1">
    <citation type="submission" date="2017-02" db="EMBL/GenBank/DDBJ databases">
        <authorList>
            <person name="Peterson S.W."/>
        </authorList>
    </citation>
    <scope>NUCLEOTIDE SEQUENCE [LARGE SCALE GENOMIC DNA]</scope>
    <source>
        <strain evidence="2 3">M1</strain>
    </source>
</reference>
<evidence type="ECO:0000313" key="2">
    <source>
        <dbReference type="EMBL" id="SKC61983.1"/>
    </source>
</evidence>
<dbReference type="InterPro" id="IPR002611">
    <property type="entry name" value="IstB_ATP-bd"/>
</dbReference>
<sequence>MEQSKIQSAVSSCRYGKCDGSGMIIDKENNTVKFCKCREDSIHERRLKFANIPKEFKELTLNSFDLDLYENSESKFRAAMAKKAAVNFVKNYDLMKQLGKGLFFYSYVKGSGKTRLAASLGNALVNYKKVRVKFITTLDLLEEIKNTYSKNSEITQNELLNAIKNVEVLIIDDIGIEEDKQWVKEIFYNILNGRMVGKKITIFTSNLAIEDLKHDERIKNRIERMATPVYLPDESVRSKLAKKENEEIQELLFS</sequence>
<dbReference type="PANTHER" id="PTHR30050:SF4">
    <property type="entry name" value="ATP-BINDING PROTEIN RV3427C IN INSERTION SEQUENCE-RELATED"/>
    <property type="match status" value="1"/>
</dbReference>
<dbReference type="InterPro" id="IPR027417">
    <property type="entry name" value="P-loop_NTPase"/>
</dbReference>
<dbReference type="STRING" id="36842.SAMN02194393_01728"/>
<dbReference type="Proteomes" id="UP000190285">
    <property type="component" value="Unassembled WGS sequence"/>
</dbReference>
<dbReference type="GO" id="GO:0006260">
    <property type="term" value="P:DNA replication"/>
    <property type="evidence" value="ECO:0007669"/>
    <property type="project" value="TreeGrafter"/>
</dbReference>
<dbReference type="AlphaFoldDB" id="A0A1T5KE61"/>
<dbReference type="PANTHER" id="PTHR30050">
    <property type="entry name" value="CHROMOSOMAL REPLICATION INITIATOR PROTEIN DNAA"/>
    <property type="match status" value="1"/>
</dbReference>
<accession>A0A1T5KE61</accession>